<accession>A0ABQ0DJC5</accession>
<proteinExistence type="predicted"/>
<name>A0ABQ0DJC5_9EUKA</name>
<dbReference type="Proteomes" id="UP001628156">
    <property type="component" value="Unassembled WGS sequence"/>
</dbReference>
<dbReference type="EMBL" id="BAAFRS010000126">
    <property type="protein sequence ID" value="GAB1222960.1"/>
    <property type="molecule type" value="Genomic_DNA"/>
</dbReference>
<evidence type="ECO:0000313" key="1">
    <source>
        <dbReference type="EMBL" id="GAB1222960.1"/>
    </source>
</evidence>
<evidence type="ECO:0000313" key="2">
    <source>
        <dbReference type="Proteomes" id="UP001628156"/>
    </source>
</evidence>
<keyword evidence="2" id="KW-1185">Reference proteome</keyword>
<reference evidence="1 2" key="1">
    <citation type="journal article" date="2019" name="PLoS Negl. Trop. Dis.">
        <title>Whole genome sequencing of Entamoeba nuttalli reveals mammalian host-related molecular signatures and a novel octapeptide-repeat surface protein.</title>
        <authorList>
            <person name="Tanaka M."/>
            <person name="Makiuchi T."/>
            <person name="Komiyama T."/>
            <person name="Shiina T."/>
            <person name="Osaki K."/>
            <person name="Tachibana H."/>
        </authorList>
    </citation>
    <scope>NUCLEOTIDE SEQUENCE [LARGE SCALE GENOMIC DNA]</scope>
    <source>
        <strain evidence="1 2">P19-061405</strain>
    </source>
</reference>
<protein>
    <submittedName>
        <fullName evidence="1">Uncharacterized protein</fullName>
    </submittedName>
</protein>
<gene>
    <name evidence="1" type="ORF">ENUP19_0126G0025</name>
</gene>
<sequence>MQTSNFNTYERKFESQCHCTCCLCKRVVLLTNGIKKIKTTDLCILILKSLKELKPEKEFYSMKQDIYEFVTEHWNCLKHFSVFTKPHWKKILLDTFNHCTNIETGKNFKLRASFRIRSKTSNDNKSESSESGTKTVVNSIELSPSIHSQNSSLEIDKPQYIQMFFQLQSLLYNNAALLKKYYRLLGEKEDTSERWRVQYNTLSRRAFNFGVYAQNIQYFH</sequence>
<organism evidence="1 2">
    <name type="scientific">Entamoeba nuttalli</name>
    <dbReference type="NCBI Taxonomy" id="412467"/>
    <lineage>
        <taxon>Eukaryota</taxon>
        <taxon>Amoebozoa</taxon>
        <taxon>Evosea</taxon>
        <taxon>Archamoebae</taxon>
        <taxon>Mastigamoebida</taxon>
        <taxon>Entamoebidae</taxon>
        <taxon>Entamoeba</taxon>
    </lineage>
</organism>
<comment type="caution">
    <text evidence="1">The sequence shown here is derived from an EMBL/GenBank/DDBJ whole genome shotgun (WGS) entry which is preliminary data.</text>
</comment>